<protein>
    <submittedName>
        <fullName evidence="1">Uncharacterized protein</fullName>
    </submittedName>
</protein>
<organism evidence="1 2">
    <name type="scientific">Nonlabens marinus S1-08</name>
    <dbReference type="NCBI Taxonomy" id="1454201"/>
    <lineage>
        <taxon>Bacteria</taxon>
        <taxon>Pseudomonadati</taxon>
        <taxon>Bacteroidota</taxon>
        <taxon>Flavobacteriia</taxon>
        <taxon>Flavobacteriales</taxon>
        <taxon>Flavobacteriaceae</taxon>
        <taxon>Nonlabens</taxon>
    </lineage>
</organism>
<dbReference type="EMBL" id="AP014548">
    <property type="protein sequence ID" value="BAO55623.1"/>
    <property type="molecule type" value="Genomic_DNA"/>
</dbReference>
<dbReference type="HOGENOM" id="CLU_3293256_0_0_10"/>
<gene>
    <name evidence="1" type="ORF">NMS_1614</name>
</gene>
<sequence length="40" mass="4775">MLSSSHRRTALLIVCLNAHKLFRFRESEININIVFLVLRY</sequence>
<evidence type="ECO:0000313" key="1">
    <source>
        <dbReference type="EMBL" id="BAO55623.1"/>
    </source>
</evidence>
<keyword evidence="2" id="KW-1185">Reference proteome</keyword>
<evidence type="ECO:0000313" key="2">
    <source>
        <dbReference type="Proteomes" id="UP000031760"/>
    </source>
</evidence>
<accession>W8VVP1</accession>
<name>W8VVP1_9FLAO</name>
<dbReference type="Proteomes" id="UP000031760">
    <property type="component" value="Chromosome"/>
</dbReference>
<dbReference type="KEGG" id="nmf:NMS_1614"/>
<reference evidence="1 2" key="1">
    <citation type="journal article" date="2014" name="Proc. Natl. Acad. Sci. U.S.A.">
        <title>Functional characterization of flavobacteria rhodopsins reveals a unique class of light-driven chloride pump in bacteria.</title>
        <authorList>
            <person name="Yoshizawa S."/>
            <person name="Kumagai Y."/>
            <person name="Kim H."/>
            <person name="Ogura Y."/>
            <person name="Hayashi T."/>
            <person name="Iwasaki W."/>
            <person name="DeLong E.F."/>
            <person name="Kogure K."/>
        </authorList>
    </citation>
    <scope>NUCLEOTIDE SEQUENCE [LARGE SCALE GENOMIC DNA]</scope>
    <source>
        <strain evidence="1 2">S1-08</strain>
    </source>
</reference>
<dbReference type="AlphaFoldDB" id="W8VVP1"/>
<proteinExistence type="predicted"/>